<dbReference type="KEGG" id="sfo:Z042_14850"/>
<reference evidence="2 3" key="2">
    <citation type="submission" date="2015-03" db="EMBL/GenBank/DDBJ databases">
        <authorList>
            <person name="Chan K.-G."/>
        </authorList>
    </citation>
    <scope>NUCLEOTIDE SEQUENCE [LARGE SCALE GENOMIC DNA]</scope>
    <source>
        <strain evidence="2 3">RB-25</strain>
    </source>
</reference>
<dbReference type="AlphaFoldDB" id="W0LLE1"/>
<proteinExistence type="predicted"/>
<sequence>MKKLLILTLLAIPGISAATSKALDYCATVESWAAQKVIQQLVQTHKDLDPKNATASLLVRTAIKEQEKPVTLGEWGPLYTQTIKIQLPFIDNKKLPMTVIASSIISAEECSLSEPSYIDMGI</sequence>
<dbReference type="Proteomes" id="UP000019030">
    <property type="component" value="Chromosome"/>
</dbReference>
<evidence type="ECO:0000256" key="1">
    <source>
        <dbReference type="SAM" id="SignalP"/>
    </source>
</evidence>
<keyword evidence="3" id="KW-1185">Reference proteome</keyword>
<dbReference type="RefSeq" id="WP_024912390.1">
    <property type="nucleotide sequence ID" value="NZ_CP007044.2"/>
</dbReference>
<dbReference type="OrthoDB" id="6445212at2"/>
<gene>
    <name evidence="2" type="ORF">Z042_14850</name>
</gene>
<keyword evidence="1" id="KW-0732">Signal</keyword>
<organism evidence="2 3">
    <name type="scientific">Chania multitudinisentens RB-25</name>
    <dbReference type="NCBI Taxonomy" id="1441930"/>
    <lineage>
        <taxon>Bacteria</taxon>
        <taxon>Pseudomonadati</taxon>
        <taxon>Pseudomonadota</taxon>
        <taxon>Gammaproteobacteria</taxon>
        <taxon>Enterobacterales</taxon>
        <taxon>Yersiniaceae</taxon>
        <taxon>Chania</taxon>
    </lineage>
</organism>
<dbReference type="EMBL" id="CP007044">
    <property type="protein sequence ID" value="AHG22835.1"/>
    <property type="molecule type" value="Genomic_DNA"/>
</dbReference>
<reference evidence="2 3" key="1">
    <citation type="submission" date="2014-01" db="EMBL/GenBank/DDBJ databases">
        <title>Isolation of Serratia multitudinisentens RB-25 from Ex-Landfill site.</title>
        <authorList>
            <person name="Robson E.H.J."/>
        </authorList>
    </citation>
    <scope>NUCLEOTIDE SEQUENCE [LARGE SCALE GENOMIC DNA]</scope>
    <source>
        <strain evidence="2 3">RB-25</strain>
    </source>
</reference>
<feature type="signal peptide" evidence="1">
    <location>
        <begin position="1"/>
        <end position="18"/>
    </location>
</feature>
<protein>
    <submittedName>
        <fullName evidence="2">Uncharacterized protein</fullName>
    </submittedName>
</protein>
<accession>W0LLE1</accession>
<feature type="chain" id="PRO_5004792096" evidence="1">
    <location>
        <begin position="19"/>
        <end position="122"/>
    </location>
</feature>
<evidence type="ECO:0000313" key="3">
    <source>
        <dbReference type="Proteomes" id="UP000019030"/>
    </source>
</evidence>
<name>W0LLE1_9GAMM</name>
<dbReference type="HOGENOM" id="CLU_2025141_0_0_6"/>
<evidence type="ECO:0000313" key="2">
    <source>
        <dbReference type="EMBL" id="AHG22835.1"/>
    </source>
</evidence>